<dbReference type="GO" id="GO:0043022">
    <property type="term" value="F:ribosome binding"/>
    <property type="evidence" value="ECO:0007669"/>
    <property type="project" value="TreeGrafter"/>
</dbReference>
<dbReference type="GO" id="GO:0003746">
    <property type="term" value="F:translation elongation factor activity"/>
    <property type="evidence" value="ECO:0007669"/>
    <property type="project" value="UniProtKB-KW"/>
</dbReference>
<evidence type="ECO:0000256" key="4">
    <source>
        <dbReference type="SAM" id="MobiDB-lite"/>
    </source>
</evidence>
<dbReference type="STRING" id="7176.B0X7Z6"/>
<dbReference type="InParanoid" id="B0X7Z6"/>
<dbReference type="HOGENOM" id="CLU_1262655_0_0_1"/>
<evidence type="ECO:0000256" key="3">
    <source>
        <dbReference type="ARBA" id="ARBA00022917"/>
    </source>
</evidence>
<keyword evidence="2" id="KW-0251">Elongation factor</keyword>
<dbReference type="VEuPathDB" id="VectorBase:CQUJHB017554"/>
<dbReference type="VEuPathDB" id="VectorBase:CPIJ015591"/>
<evidence type="ECO:0000313" key="5">
    <source>
        <dbReference type="EMBL" id="EDS42215.1"/>
    </source>
</evidence>
<dbReference type="eggNOG" id="KOG0469">
    <property type="taxonomic scope" value="Eukaryota"/>
</dbReference>
<dbReference type="KEGG" id="cqu:CpipJ_CPIJ015591"/>
<dbReference type="Proteomes" id="UP000002320">
    <property type="component" value="Unassembled WGS sequence"/>
</dbReference>
<dbReference type="OrthoDB" id="364892at2759"/>
<dbReference type="EnsemblMetazoa" id="CPIJ015591-RA">
    <property type="protein sequence ID" value="CPIJ015591-PA"/>
    <property type="gene ID" value="CPIJ015591"/>
</dbReference>
<keyword evidence="1" id="KW-0963">Cytoplasm</keyword>
<dbReference type="PANTHER" id="PTHR42908">
    <property type="entry name" value="TRANSLATION ELONGATION FACTOR-RELATED"/>
    <property type="match status" value="1"/>
</dbReference>
<evidence type="ECO:0000256" key="1">
    <source>
        <dbReference type="ARBA" id="ARBA00022490"/>
    </source>
</evidence>
<reference evidence="6" key="2">
    <citation type="submission" date="2020-05" db="UniProtKB">
        <authorList>
            <consortium name="EnsemblMetazoa"/>
        </authorList>
    </citation>
    <scope>IDENTIFICATION</scope>
    <source>
        <strain evidence="6">JHB</strain>
    </source>
</reference>
<dbReference type="AlphaFoldDB" id="B0X7Z6"/>
<gene>
    <name evidence="6" type="primary">6048934</name>
    <name evidence="5" type="ORF">CpipJ_CPIJ015591</name>
</gene>
<dbReference type="GO" id="GO:1990904">
    <property type="term" value="C:ribonucleoprotein complex"/>
    <property type="evidence" value="ECO:0007669"/>
    <property type="project" value="TreeGrafter"/>
</dbReference>
<dbReference type="PANTHER" id="PTHR42908:SF10">
    <property type="entry name" value="EUKARYOTIC TRANSLATION ELONGATION FACTOR 2"/>
    <property type="match status" value="1"/>
</dbReference>
<evidence type="ECO:0000256" key="2">
    <source>
        <dbReference type="ARBA" id="ARBA00022768"/>
    </source>
</evidence>
<dbReference type="GO" id="GO:0005829">
    <property type="term" value="C:cytosol"/>
    <property type="evidence" value="ECO:0007669"/>
    <property type="project" value="TreeGrafter"/>
</dbReference>
<sequence>MSFQNPTNQQACICATTFSAAHRKRGNDENRSPSSGTSLCSEGTTRSSWQRLQRAAMIFRDHHARRRDQGPDSRKDEQKYCITITVITRQSFFLFDLIHRTPRPWHDPGQLINVRIEQMKPPRCRENLLRLHIVQAQRDPVYRPCSARASPSLKPVLLINQKGRTLLKMQLHPEDLLQRFQRIVENVNVINATYNDEGGPMGAVRVVPSTFGFGSGLHG</sequence>
<name>B0X7Z6_CULQU</name>
<evidence type="ECO:0000313" key="6">
    <source>
        <dbReference type="EnsemblMetazoa" id="CPIJ015591-PA"/>
    </source>
</evidence>
<protein>
    <submittedName>
        <fullName evidence="5 6">Uncharacterized protein</fullName>
    </submittedName>
</protein>
<dbReference type="EMBL" id="DS232470">
    <property type="protein sequence ID" value="EDS42215.1"/>
    <property type="molecule type" value="Genomic_DNA"/>
</dbReference>
<accession>B0X7Z6</accession>
<evidence type="ECO:0000313" key="7">
    <source>
        <dbReference type="Proteomes" id="UP000002320"/>
    </source>
</evidence>
<dbReference type="GO" id="GO:0003924">
    <property type="term" value="F:GTPase activity"/>
    <property type="evidence" value="ECO:0007669"/>
    <property type="project" value="TreeGrafter"/>
</dbReference>
<organism>
    <name type="scientific">Culex quinquefasciatus</name>
    <name type="common">Southern house mosquito</name>
    <name type="synonym">Culex pungens</name>
    <dbReference type="NCBI Taxonomy" id="7176"/>
    <lineage>
        <taxon>Eukaryota</taxon>
        <taxon>Metazoa</taxon>
        <taxon>Ecdysozoa</taxon>
        <taxon>Arthropoda</taxon>
        <taxon>Hexapoda</taxon>
        <taxon>Insecta</taxon>
        <taxon>Pterygota</taxon>
        <taxon>Neoptera</taxon>
        <taxon>Endopterygota</taxon>
        <taxon>Diptera</taxon>
        <taxon>Nematocera</taxon>
        <taxon>Culicoidea</taxon>
        <taxon>Culicidae</taxon>
        <taxon>Culicinae</taxon>
        <taxon>Culicini</taxon>
        <taxon>Culex</taxon>
        <taxon>Culex</taxon>
    </lineage>
</organism>
<proteinExistence type="predicted"/>
<feature type="compositionally biased region" description="Polar residues" evidence="4">
    <location>
        <begin position="32"/>
        <end position="47"/>
    </location>
</feature>
<keyword evidence="3" id="KW-0648">Protein biosynthesis</keyword>
<feature type="region of interest" description="Disordered" evidence="4">
    <location>
        <begin position="23"/>
        <end position="47"/>
    </location>
</feature>
<reference evidence="5" key="1">
    <citation type="submission" date="2007-03" db="EMBL/GenBank/DDBJ databases">
        <title>Annotation of Culex pipiens quinquefasciatus.</title>
        <authorList>
            <consortium name="The Broad Institute Genome Sequencing Platform"/>
            <person name="Atkinson P.W."/>
            <person name="Hemingway J."/>
            <person name="Christensen B.M."/>
            <person name="Higgs S."/>
            <person name="Kodira C."/>
            <person name="Hannick L."/>
            <person name="Megy K."/>
            <person name="O'Leary S."/>
            <person name="Pearson M."/>
            <person name="Haas B.J."/>
            <person name="Mauceli E."/>
            <person name="Wortman J.R."/>
            <person name="Lee N.H."/>
            <person name="Guigo R."/>
            <person name="Stanke M."/>
            <person name="Alvarado L."/>
            <person name="Amedeo P."/>
            <person name="Antoine C.H."/>
            <person name="Arensburger P."/>
            <person name="Bidwell S.L."/>
            <person name="Crawford M."/>
            <person name="Camaro F."/>
            <person name="Devon K."/>
            <person name="Engels R."/>
            <person name="Hammond M."/>
            <person name="Howarth C."/>
            <person name="Koehrsen M."/>
            <person name="Lawson D."/>
            <person name="Montgomery P."/>
            <person name="Nene V."/>
            <person name="Nusbaum C."/>
            <person name="Puiu D."/>
            <person name="Romero-Severson J."/>
            <person name="Severson D.W."/>
            <person name="Shumway M."/>
            <person name="Sisk P."/>
            <person name="Stolte C."/>
            <person name="Zeng Q."/>
            <person name="Eisenstadt E."/>
            <person name="Fraser-Liggett C."/>
            <person name="Strausberg R."/>
            <person name="Galagan J."/>
            <person name="Birren B."/>
            <person name="Collins F.H."/>
        </authorList>
    </citation>
    <scope>NUCLEOTIDE SEQUENCE [LARGE SCALE GENOMIC DNA]</scope>
    <source>
        <strain evidence="5">JHB</strain>
    </source>
</reference>
<keyword evidence="7" id="KW-1185">Reference proteome</keyword>